<feature type="repeat" description="TPR" evidence="2">
    <location>
        <begin position="157"/>
        <end position="190"/>
    </location>
</feature>
<keyword evidence="5" id="KW-1185">Reference proteome</keyword>
<feature type="repeat" description="TPR" evidence="2">
    <location>
        <begin position="123"/>
        <end position="156"/>
    </location>
</feature>
<dbReference type="SUPFAM" id="SSF48452">
    <property type="entry name" value="TPR-like"/>
    <property type="match status" value="1"/>
</dbReference>
<dbReference type="Proteomes" id="UP001272242">
    <property type="component" value="Unassembled WGS sequence"/>
</dbReference>
<dbReference type="PANTHER" id="PTHR16026">
    <property type="entry name" value="CARTILAGE ACIDIC PROTEIN 1"/>
    <property type="match status" value="1"/>
</dbReference>
<dbReference type="SMART" id="SM00028">
    <property type="entry name" value="TPR"/>
    <property type="match status" value="3"/>
</dbReference>
<reference evidence="5" key="1">
    <citation type="journal article" date="2023" name="Mar. Drugs">
        <title>Gemmata algarum, a Novel Planctomycete Isolated from an Algal Mat, Displays Antimicrobial Activity.</title>
        <authorList>
            <person name="Kumar G."/>
            <person name="Kallscheuer N."/>
            <person name="Kashif M."/>
            <person name="Ahamad S."/>
            <person name="Jagadeeshwari U."/>
            <person name="Pannikurungottu S."/>
            <person name="Haufschild T."/>
            <person name="Kabuu M."/>
            <person name="Sasikala C."/>
            <person name="Jogler C."/>
            <person name="Ramana C."/>
        </authorList>
    </citation>
    <scope>NUCLEOTIDE SEQUENCE [LARGE SCALE GENOMIC DNA]</scope>
    <source>
        <strain evidence="5">JC673</strain>
    </source>
</reference>
<evidence type="ECO:0000256" key="1">
    <source>
        <dbReference type="ARBA" id="ARBA00022729"/>
    </source>
</evidence>
<comment type="caution">
    <text evidence="4">The sequence shown here is derived from an EMBL/GenBank/DDBJ whole genome shotgun (WGS) entry which is preliminary data.</text>
</comment>
<dbReference type="Gene3D" id="2.130.10.130">
    <property type="entry name" value="Integrin alpha, N-terminal"/>
    <property type="match status" value="2"/>
</dbReference>
<evidence type="ECO:0000256" key="2">
    <source>
        <dbReference type="PROSITE-ProRule" id="PRU00339"/>
    </source>
</evidence>
<dbReference type="Pfam" id="PF13517">
    <property type="entry name" value="FG-GAP_3"/>
    <property type="match status" value="2"/>
</dbReference>
<accession>A0ABU5F1B8</accession>
<sequence>MSAPLLPNPKPRRRTALGVVMLTAVIVSGITAYVVTRPKPLPPPPASDPAAALSANARGVGQMERFDYAAAQKEFEDAIRLAPDAPFAKINLGIALFNQNTPEAITRATSTFGELLAADPNNRHAHFCLGIILMDRGRTAEAYAHFEAVSKLDPDDAHTWFRLGSTHPAGRQSPEARECFERALKLNPYLNAARYNLMLLVYPTDPARAKQLETELKALIAATWESESATRYGVMGRYADVIGRVPTGPRVPVGPLPLFEAAGIRVNLAPGARWAVTADLSPLHAAARNRFGGTVAVFDFNKDGRPDVLLLSAVVENGAVRDLLLRNDGGANLTDVTAAAGLGGGPSLGCAAGDFDNDGFPDLAFTGPDGVRLFRNTGAGAFTDVSAAVQPLKGTFLGCVWADIDQDSDLDLILCRYADTAAGANGFTPGAVRTGGLVVMENVGEALKTAPNAPGRLATKFRPTDALPKAAPTGGATALVVSDLDNDRDVDVLALTDGEVPAPVLNDRLMRFHRATAGWATGAARWNGGLAFDANHDERSDLLLLPAGEKPVYLLSKGDQDFTPGVTNAPPLRQAVAADIDWDGWTDVVGLTPDGRPALLHNRGEGKLEQAPDAFGAGAPASAHAITVADLDGDGRPDLLLWSDAGLHLHRSLDNGNRAVLVEPTGTRDAGSDRRTNADGIGCWLVAQAGAHWTGAERVTVSAGLGQSLAPTTLGLGRAGRADVVRVRWPDAVLQAELEVNAGRFAVAETNRKGTSCPVLMAWDGERFAFVTDFLGGGALGESGPDGSVRPPRPEESVKIEPGQLVPNGGQYVIKIAEPMDEVLYLDHLRLDVIDHPANTGVFPDERFVFSGPEPTQQLLTFRAPVFPRTATDHVGRDVTARVRERDRRAADTFAVRSWLGYAEDHALTLDFGELPKGGNLCLVLAGWTEYPYPESMFAATRAGVALRPPVLEQFDPASGKWEPVCDLGFPAGLPRVMTRPLPALKSAKLRISTNMQVFWDQIYLAPAEEAAATGRVTPLDVTRADLAPRGFMQEVYPDGRRPVAYDDAKTEPVPVLKWGGNLTKLGEVTDLLRRPDDRFVLCGPGDEITARFDATRLPPLPAGWVRSFVLRTRGYCKDTATTTVTGGTVGPLPFRAMPNYPDFGSVKPPATDADRWHTRPAAGR</sequence>
<dbReference type="SUPFAM" id="SSF69318">
    <property type="entry name" value="Integrin alpha N-terminal domain"/>
    <property type="match status" value="1"/>
</dbReference>
<dbReference type="Pfam" id="PF13432">
    <property type="entry name" value="TPR_16"/>
    <property type="match status" value="1"/>
</dbReference>
<keyword evidence="2" id="KW-0802">TPR repeat</keyword>
<dbReference type="InterPro" id="IPR027039">
    <property type="entry name" value="Crtac1"/>
</dbReference>
<evidence type="ECO:0000313" key="4">
    <source>
        <dbReference type="EMBL" id="MDY3560552.1"/>
    </source>
</evidence>
<dbReference type="InterPro" id="IPR011990">
    <property type="entry name" value="TPR-like_helical_dom_sf"/>
</dbReference>
<dbReference type="RefSeq" id="WP_320687099.1">
    <property type="nucleotide sequence ID" value="NZ_JAXBLV010000179.1"/>
</dbReference>
<dbReference type="PROSITE" id="PS50005">
    <property type="entry name" value="TPR"/>
    <property type="match status" value="2"/>
</dbReference>
<dbReference type="InterPro" id="IPR019734">
    <property type="entry name" value="TPR_rpt"/>
</dbReference>
<dbReference type="EMBL" id="JAXBLV010000179">
    <property type="protein sequence ID" value="MDY3560552.1"/>
    <property type="molecule type" value="Genomic_DNA"/>
</dbReference>
<dbReference type="InterPro" id="IPR028994">
    <property type="entry name" value="Integrin_alpha_N"/>
</dbReference>
<feature type="region of interest" description="Disordered" evidence="3">
    <location>
        <begin position="1144"/>
        <end position="1165"/>
    </location>
</feature>
<evidence type="ECO:0000256" key="3">
    <source>
        <dbReference type="SAM" id="MobiDB-lite"/>
    </source>
</evidence>
<evidence type="ECO:0000313" key="5">
    <source>
        <dbReference type="Proteomes" id="UP001272242"/>
    </source>
</evidence>
<protein>
    <submittedName>
        <fullName evidence="4">FG-GAP-like repeat-containing protein</fullName>
    </submittedName>
</protein>
<keyword evidence="1" id="KW-0732">Signal</keyword>
<organism evidence="4 5">
    <name type="scientific">Gemmata algarum</name>
    <dbReference type="NCBI Taxonomy" id="2975278"/>
    <lineage>
        <taxon>Bacteria</taxon>
        <taxon>Pseudomonadati</taxon>
        <taxon>Planctomycetota</taxon>
        <taxon>Planctomycetia</taxon>
        <taxon>Gemmatales</taxon>
        <taxon>Gemmataceae</taxon>
        <taxon>Gemmata</taxon>
    </lineage>
</organism>
<name>A0ABU5F1B8_9BACT</name>
<gene>
    <name evidence="4" type="ORF">R5W23_001787</name>
</gene>
<proteinExistence type="predicted"/>
<dbReference type="PANTHER" id="PTHR16026:SF0">
    <property type="entry name" value="CARTILAGE ACIDIC PROTEIN 1"/>
    <property type="match status" value="1"/>
</dbReference>
<dbReference type="InterPro" id="IPR013517">
    <property type="entry name" value="FG-GAP"/>
</dbReference>
<dbReference type="Gene3D" id="1.25.40.10">
    <property type="entry name" value="Tetratricopeptide repeat domain"/>
    <property type="match status" value="2"/>
</dbReference>